<dbReference type="PANTHER" id="PTHR13220:SF11">
    <property type="entry name" value="TIMELESS-INTERACTING PROTEIN"/>
    <property type="match status" value="1"/>
</dbReference>
<dbReference type="GO" id="GO:0031298">
    <property type="term" value="C:replication fork protection complex"/>
    <property type="evidence" value="ECO:0007669"/>
    <property type="project" value="TreeGrafter"/>
</dbReference>
<feature type="domain" description="Chromosome segregation in meiosis protein 3" evidence="9">
    <location>
        <begin position="73"/>
        <end position="155"/>
    </location>
</feature>
<feature type="region of interest" description="Disordered" evidence="8">
    <location>
        <begin position="31"/>
        <end position="61"/>
    </location>
</feature>
<dbReference type="Proteomes" id="UP000481861">
    <property type="component" value="Unassembled WGS sequence"/>
</dbReference>
<gene>
    <name evidence="10" type="ORF">BDV95DRAFT_543309</name>
</gene>
<comment type="similarity">
    <text evidence="2 7">Belongs to the CSM3 family.</text>
</comment>
<dbReference type="OrthoDB" id="437078at2759"/>
<sequence>MAPASPTAPGVPRNDELDAILNSLEDDDDIFDISNMRPQIEESKQQNSARSAGDSLGIDEEIKVGKTRQPIPKLDENRLLSDPGIPKLRRISKERLKFKGKGHEYGDIVRMLNMYQLWLDDLYPRAKFADGLSMIEKLGHSKRIHYMRKQWIDEGKPKHTIEDEDEEDNANTPEVPSQQSGDRMEGLELDNTANTNEATAENQNEDPKQTEGVSGDDPDEDELDALLAEADASIPEAASSAKPATADDLFADDMEAMEGMW</sequence>
<dbReference type="GO" id="GO:0000076">
    <property type="term" value="P:DNA replication checkpoint signaling"/>
    <property type="evidence" value="ECO:0007669"/>
    <property type="project" value="UniProtKB-UniRule"/>
</dbReference>
<keyword evidence="3 7" id="KW-0227">DNA damage</keyword>
<dbReference type="PANTHER" id="PTHR13220">
    <property type="entry name" value="TIMELESS INTERACTING-RELATED"/>
    <property type="match status" value="1"/>
</dbReference>
<keyword evidence="11" id="KW-1185">Reference proteome</keyword>
<dbReference type="InterPro" id="IPR012923">
    <property type="entry name" value="Csm3"/>
</dbReference>
<evidence type="ECO:0000313" key="10">
    <source>
        <dbReference type="EMBL" id="KAF2871896.1"/>
    </source>
</evidence>
<evidence type="ECO:0000256" key="2">
    <source>
        <dbReference type="ARBA" id="ARBA00006075"/>
    </source>
</evidence>
<comment type="function">
    <text evidence="7">Plays an important role in the control of DNA replication and the maintenance of replication fork stability.</text>
</comment>
<keyword evidence="6 7" id="KW-0131">Cell cycle</keyword>
<dbReference type="EMBL" id="JAADJZ010000010">
    <property type="protein sequence ID" value="KAF2871896.1"/>
    <property type="molecule type" value="Genomic_DNA"/>
</dbReference>
<feature type="compositionally biased region" description="Acidic residues" evidence="8">
    <location>
        <begin position="214"/>
        <end position="224"/>
    </location>
</feature>
<dbReference type="GO" id="GO:0006974">
    <property type="term" value="P:DNA damage response"/>
    <property type="evidence" value="ECO:0007669"/>
    <property type="project" value="UniProtKB-KW"/>
</dbReference>
<dbReference type="AlphaFoldDB" id="A0A7C8M8T4"/>
<keyword evidence="5 7" id="KW-0539">Nucleus</keyword>
<evidence type="ECO:0000256" key="5">
    <source>
        <dbReference type="ARBA" id="ARBA00023242"/>
    </source>
</evidence>
<keyword evidence="4" id="KW-0236">DNA replication inhibitor</keyword>
<feature type="compositionally biased region" description="Polar residues" evidence="8">
    <location>
        <begin position="170"/>
        <end position="181"/>
    </location>
</feature>
<evidence type="ECO:0000256" key="3">
    <source>
        <dbReference type="ARBA" id="ARBA00022763"/>
    </source>
</evidence>
<feature type="compositionally biased region" description="Acidic residues" evidence="8">
    <location>
        <begin position="249"/>
        <end position="261"/>
    </location>
</feature>
<reference evidence="10 11" key="1">
    <citation type="submission" date="2020-01" db="EMBL/GenBank/DDBJ databases">
        <authorList>
            <consortium name="DOE Joint Genome Institute"/>
            <person name="Haridas S."/>
            <person name="Albert R."/>
            <person name="Binder M."/>
            <person name="Bloem J."/>
            <person name="Labutti K."/>
            <person name="Salamov A."/>
            <person name="Andreopoulos B."/>
            <person name="Baker S.E."/>
            <person name="Barry K."/>
            <person name="Bills G."/>
            <person name="Bluhm B.H."/>
            <person name="Cannon C."/>
            <person name="Castanera R."/>
            <person name="Culley D.E."/>
            <person name="Daum C."/>
            <person name="Ezra D."/>
            <person name="Gonzalez J.B."/>
            <person name="Henrissat B."/>
            <person name="Kuo A."/>
            <person name="Liang C."/>
            <person name="Lipzen A."/>
            <person name="Lutzoni F."/>
            <person name="Magnuson J."/>
            <person name="Mondo S."/>
            <person name="Nolan M."/>
            <person name="Ohm R."/>
            <person name="Pangilinan J."/>
            <person name="Park H.-J.H."/>
            <person name="Ramirez L."/>
            <person name="Alfaro M."/>
            <person name="Sun H."/>
            <person name="Tritt A."/>
            <person name="Yoshinaga Y."/>
            <person name="Zwiers L.-H.L."/>
            <person name="Turgeon B.G."/>
            <person name="Goodwin S.B."/>
            <person name="Spatafora J.W."/>
            <person name="Crous P.W."/>
            <person name="Grigoriev I.V."/>
        </authorList>
    </citation>
    <scope>NUCLEOTIDE SEQUENCE [LARGE SCALE GENOMIC DNA]</scope>
    <source>
        <strain evidence="10 11">CBS 611.86</strain>
    </source>
</reference>
<accession>A0A7C8M8T4</accession>
<evidence type="ECO:0000256" key="8">
    <source>
        <dbReference type="SAM" id="MobiDB-lite"/>
    </source>
</evidence>
<proteinExistence type="inferred from homology"/>
<protein>
    <recommendedName>
        <fullName evidence="7">Chromosome segregation in meiosis protein</fullName>
    </recommendedName>
</protein>
<comment type="caution">
    <text evidence="10">The sequence shown here is derived from an EMBL/GenBank/DDBJ whole genome shotgun (WGS) entry which is preliminary data.</text>
</comment>
<evidence type="ECO:0000256" key="7">
    <source>
        <dbReference type="RuleBase" id="RU366049"/>
    </source>
</evidence>
<evidence type="ECO:0000256" key="4">
    <source>
        <dbReference type="ARBA" id="ARBA00022880"/>
    </source>
</evidence>
<feature type="compositionally biased region" description="Low complexity" evidence="8">
    <location>
        <begin position="191"/>
        <end position="202"/>
    </location>
</feature>
<name>A0A7C8M8T4_9PLEO</name>
<evidence type="ECO:0000256" key="6">
    <source>
        <dbReference type="ARBA" id="ARBA00023306"/>
    </source>
</evidence>
<dbReference type="GO" id="GO:0003677">
    <property type="term" value="F:DNA binding"/>
    <property type="evidence" value="ECO:0007669"/>
    <property type="project" value="TreeGrafter"/>
</dbReference>
<dbReference type="Pfam" id="PF07962">
    <property type="entry name" value="Swi3"/>
    <property type="match status" value="1"/>
</dbReference>
<feature type="region of interest" description="Disordered" evidence="8">
    <location>
        <begin position="155"/>
        <end position="261"/>
    </location>
</feature>
<evidence type="ECO:0000256" key="1">
    <source>
        <dbReference type="ARBA" id="ARBA00004123"/>
    </source>
</evidence>
<evidence type="ECO:0000313" key="11">
    <source>
        <dbReference type="Proteomes" id="UP000481861"/>
    </source>
</evidence>
<comment type="subcellular location">
    <subcellularLocation>
        <location evidence="1 7">Nucleus</location>
    </subcellularLocation>
</comment>
<evidence type="ECO:0000259" key="9">
    <source>
        <dbReference type="Pfam" id="PF07962"/>
    </source>
</evidence>
<dbReference type="InterPro" id="IPR040038">
    <property type="entry name" value="TIPIN/Csm3/Swi3"/>
</dbReference>
<dbReference type="GO" id="GO:0031297">
    <property type="term" value="P:replication fork processing"/>
    <property type="evidence" value="ECO:0007669"/>
    <property type="project" value="UniProtKB-UniRule"/>
</dbReference>
<organism evidence="10 11">
    <name type="scientific">Massariosphaeria phaeospora</name>
    <dbReference type="NCBI Taxonomy" id="100035"/>
    <lineage>
        <taxon>Eukaryota</taxon>
        <taxon>Fungi</taxon>
        <taxon>Dikarya</taxon>
        <taxon>Ascomycota</taxon>
        <taxon>Pezizomycotina</taxon>
        <taxon>Dothideomycetes</taxon>
        <taxon>Pleosporomycetidae</taxon>
        <taxon>Pleosporales</taxon>
        <taxon>Pleosporales incertae sedis</taxon>
        <taxon>Massariosphaeria</taxon>
    </lineage>
</organism>
<dbReference type="GO" id="GO:0043111">
    <property type="term" value="P:replication fork arrest"/>
    <property type="evidence" value="ECO:0007669"/>
    <property type="project" value="TreeGrafter"/>
</dbReference>